<dbReference type="Proteomes" id="UP000637578">
    <property type="component" value="Unassembled WGS sequence"/>
</dbReference>
<evidence type="ECO:0000313" key="2">
    <source>
        <dbReference type="Proteomes" id="UP000637578"/>
    </source>
</evidence>
<evidence type="ECO:0000313" key="1">
    <source>
        <dbReference type="EMBL" id="GGM55660.1"/>
    </source>
</evidence>
<protein>
    <submittedName>
        <fullName evidence="1">Uncharacterized protein</fullName>
    </submittedName>
</protein>
<comment type="caution">
    <text evidence="1">The sequence shown here is derived from an EMBL/GenBank/DDBJ whole genome shotgun (WGS) entry which is preliminary data.</text>
</comment>
<proteinExistence type="predicted"/>
<organism evidence="1 2">
    <name type="scientific">Longimycelium tulufanense</name>
    <dbReference type="NCBI Taxonomy" id="907463"/>
    <lineage>
        <taxon>Bacteria</taxon>
        <taxon>Bacillati</taxon>
        <taxon>Actinomycetota</taxon>
        <taxon>Actinomycetes</taxon>
        <taxon>Pseudonocardiales</taxon>
        <taxon>Pseudonocardiaceae</taxon>
        <taxon>Longimycelium</taxon>
    </lineage>
</organism>
<reference evidence="1" key="1">
    <citation type="journal article" date="2014" name="Int. J. Syst. Evol. Microbiol.">
        <title>Complete genome sequence of Corynebacterium casei LMG S-19264T (=DSM 44701T), isolated from a smear-ripened cheese.</title>
        <authorList>
            <consortium name="US DOE Joint Genome Institute (JGI-PGF)"/>
            <person name="Walter F."/>
            <person name="Albersmeier A."/>
            <person name="Kalinowski J."/>
            <person name="Ruckert C."/>
        </authorList>
    </citation>
    <scope>NUCLEOTIDE SEQUENCE</scope>
    <source>
        <strain evidence="1">CGMCC 4.5737</strain>
    </source>
</reference>
<accession>A0A8J3FU56</accession>
<reference evidence="1" key="2">
    <citation type="submission" date="2020-09" db="EMBL/GenBank/DDBJ databases">
        <authorList>
            <person name="Sun Q."/>
            <person name="Zhou Y."/>
        </authorList>
    </citation>
    <scope>NUCLEOTIDE SEQUENCE</scope>
    <source>
        <strain evidence="1">CGMCC 4.5737</strain>
    </source>
</reference>
<keyword evidence="2" id="KW-1185">Reference proteome</keyword>
<sequence>MKDWRVHLLHPRDGDVCRVWVSVGMVADVLTPPQARELALRLSETADRAEDEVLGS</sequence>
<name>A0A8J3FU56_9PSEU</name>
<dbReference type="EMBL" id="BMMK01000011">
    <property type="protein sequence ID" value="GGM55660.1"/>
    <property type="molecule type" value="Genomic_DNA"/>
</dbReference>
<gene>
    <name evidence="1" type="ORF">GCM10012275_28490</name>
</gene>
<dbReference type="AlphaFoldDB" id="A0A8J3FU56"/>